<keyword evidence="3" id="KW-0805">Transcription regulation</keyword>
<reference evidence="6 7" key="1">
    <citation type="submission" date="2019-02" db="EMBL/GenBank/DDBJ databases">
        <title>Deep-cultivation of Planctomycetes and their phenomic and genomic characterization uncovers novel biology.</title>
        <authorList>
            <person name="Wiegand S."/>
            <person name="Jogler M."/>
            <person name="Boedeker C."/>
            <person name="Pinto D."/>
            <person name="Vollmers J."/>
            <person name="Rivas-Marin E."/>
            <person name="Kohn T."/>
            <person name="Peeters S.H."/>
            <person name="Heuer A."/>
            <person name="Rast P."/>
            <person name="Oberbeckmann S."/>
            <person name="Bunk B."/>
            <person name="Jeske O."/>
            <person name="Meyerdierks A."/>
            <person name="Storesund J.E."/>
            <person name="Kallscheuer N."/>
            <person name="Luecker S."/>
            <person name="Lage O.M."/>
            <person name="Pohl T."/>
            <person name="Merkel B.J."/>
            <person name="Hornburger P."/>
            <person name="Mueller R.-W."/>
            <person name="Bruemmer F."/>
            <person name="Labrenz M."/>
            <person name="Spormann A.M."/>
            <person name="Op den Camp H."/>
            <person name="Overmann J."/>
            <person name="Amann R."/>
            <person name="Jetten M.S.M."/>
            <person name="Mascher T."/>
            <person name="Medema M.H."/>
            <person name="Devos D.P."/>
            <person name="Kaster A.-K."/>
            <person name="Ovreas L."/>
            <person name="Rohde M."/>
            <person name="Galperin M.Y."/>
            <person name="Jogler C."/>
        </authorList>
    </citation>
    <scope>NUCLEOTIDE SEQUENCE [LARGE SCALE GENOMIC DNA]</scope>
    <source>
        <strain evidence="6 7">FF011L</strain>
    </source>
</reference>
<dbReference type="Proteomes" id="UP000320672">
    <property type="component" value="Chromosome"/>
</dbReference>
<keyword evidence="2" id="KW-0067">ATP-binding</keyword>
<dbReference type="InterPro" id="IPR003593">
    <property type="entry name" value="AAA+_ATPase"/>
</dbReference>
<feature type="domain" description="Sigma-54 factor interaction" evidence="5">
    <location>
        <begin position="13"/>
        <end position="234"/>
    </location>
</feature>
<protein>
    <submittedName>
        <fullName evidence="6">Regulatory protein LuxO</fullName>
    </submittedName>
</protein>
<evidence type="ECO:0000256" key="3">
    <source>
        <dbReference type="ARBA" id="ARBA00023015"/>
    </source>
</evidence>
<dbReference type="PRINTS" id="PR01590">
    <property type="entry name" value="HTHFIS"/>
</dbReference>
<name>A0A517MF96_9BACT</name>
<dbReference type="InterPro" id="IPR002197">
    <property type="entry name" value="HTH_Fis"/>
</dbReference>
<sequence>MTHPAADFFSTGAVLVSQAMRDVLRIASLAASTDASVLIVGEMGTGKHWLARAIHQASSRRDQPFQRWDCGSIAPLGIGNGEEGLGRSCSPPASGTLFLDHLDRADLPLQDRLSQFVFNAGEQADAHPDSSSTLPAAPCRLIAASSLDLLPPVEEGRFRSDLFWGVNVIPILLPPLRERREDILPLIDHFWKVLNRQIGKQVQSLEGPLLTSLENYPWPGNIDQLFSYLQRVIVCSEGSEPAIDFLPESITGKAKAIAEPVNTADVGSLTTAVVQQGLQTIAEDASDVHSQIVDRVEREVIRQVLLECDGVQTRAASRLGMNRNTLHKKIKDYGMDQPPSAS</sequence>
<dbReference type="Gene3D" id="1.10.8.60">
    <property type="match status" value="1"/>
</dbReference>
<accession>A0A517MF96</accession>
<dbReference type="AlphaFoldDB" id="A0A517MF96"/>
<evidence type="ECO:0000256" key="4">
    <source>
        <dbReference type="ARBA" id="ARBA00023163"/>
    </source>
</evidence>
<keyword evidence="7" id="KW-1185">Reference proteome</keyword>
<dbReference type="InterPro" id="IPR002078">
    <property type="entry name" value="Sigma_54_int"/>
</dbReference>
<dbReference type="GO" id="GO:0005524">
    <property type="term" value="F:ATP binding"/>
    <property type="evidence" value="ECO:0007669"/>
    <property type="project" value="UniProtKB-KW"/>
</dbReference>
<dbReference type="PROSITE" id="PS50045">
    <property type="entry name" value="SIGMA54_INTERACT_4"/>
    <property type="match status" value="1"/>
</dbReference>
<dbReference type="Pfam" id="PF00158">
    <property type="entry name" value="Sigma54_activat"/>
    <property type="match status" value="2"/>
</dbReference>
<gene>
    <name evidence="6" type="primary">luxO_2</name>
    <name evidence="6" type="ORF">FF011L_22860</name>
</gene>
<dbReference type="SUPFAM" id="SSF52540">
    <property type="entry name" value="P-loop containing nucleoside triphosphate hydrolases"/>
    <property type="match status" value="1"/>
</dbReference>
<proteinExistence type="predicted"/>
<evidence type="ECO:0000256" key="2">
    <source>
        <dbReference type="ARBA" id="ARBA00022840"/>
    </source>
</evidence>
<keyword evidence="1" id="KW-0547">Nucleotide-binding</keyword>
<evidence type="ECO:0000259" key="5">
    <source>
        <dbReference type="PROSITE" id="PS50045"/>
    </source>
</evidence>
<dbReference type="Gene3D" id="1.10.10.60">
    <property type="entry name" value="Homeodomain-like"/>
    <property type="match status" value="1"/>
</dbReference>
<dbReference type="Pfam" id="PF25601">
    <property type="entry name" value="AAA_lid_14"/>
    <property type="match status" value="1"/>
</dbReference>
<dbReference type="RefSeq" id="WP_218933127.1">
    <property type="nucleotide sequence ID" value="NZ_CP036262.1"/>
</dbReference>
<dbReference type="PANTHER" id="PTHR32071:SF122">
    <property type="entry name" value="SIGMA FACTOR"/>
    <property type="match status" value="1"/>
</dbReference>
<dbReference type="EMBL" id="CP036262">
    <property type="protein sequence ID" value="QDS93516.1"/>
    <property type="molecule type" value="Genomic_DNA"/>
</dbReference>
<dbReference type="SMART" id="SM00382">
    <property type="entry name" value="AAA"/>
    <property type="match status" value="1"/>
</dbReference>
<dbReference type="PANTHER" id="PTHR32071">
    <property type="entry name" value="TRANSCRIPTIONAL REGULATORY PROTEIN"/>
    <property type="match status" value="1"/>
</dbReference>
<dbReference type="InterPro" id="IPR027417">
    <property type="entry name" value="P-loop_NTPase"/>
</dbReference>
<dbReference type="KEGG" id="rml:FF011L_22860"/>
<evidence type="ECO:0000313" key="7">
    <source>
        <dbReference type="Proteomes" id="UP000320672"/>
    </source>
</evidence>
<keyword evidence="4" id="KW-0804">Transcription</keyword>
<dbReference type="GO" id="GO:0043565">
    <property type="term" value="F:sequence-specific DNA binding"/>
    <property type="evidence" value="ECO:0007669"/>
    <property type="project" value="InterPro"/>
</dbReference>
<dbReference type="InterPro" id="IPR009057">
    <property type="entry name" value="Homeodomain-like_sf"/>
</dbReference>
<organism evidence="6 7">
    <name type="scientific">Roseimaritima multifibrata</name>
    <dbReference type="NCBI Taxonomy" id="1930274"/>
    <lineage>
        <taxon>Bacteria</taxon>
        <taxon>Pseudomonadati</taxon>
        <taxon>Planctomycetota</taxon>
        <taxon>Planctomycetia</taxon>
        <taxon>Pirellulales</taxon>
        <taxon>Pirellulaceae</taxon>
        <taxon>Roseimaritima</taxon>
    </lineage>
</organism>
<dbReference type="CDD" id="cd00009">
    <property type="entry name" value="AAA"/>
    <property type="match status" value="1"/>
</dbReference>
<dbReference type="GO" id="GO:0006355">
    <property type="term" value="P:regulation of DNA-templated transcription"/>
    <property type="evidence" value="ECO:0007669"/>
    <property type="project" value="InterPro"/>
</dbReference>
<evidence type="ECO:0000256" key="1">
    <source>
        <dbReference type="ARBA" id="ARBA00022741"/>
    </source>
</evidence>
<dbReference type="Pfam" id="PF02954">
    <property type="entry name" value="HTH_8"/>
    <property type="match status" value="1"/>
</dbReference>
<evidence type="ECO:0000313" key="6">
    <source>
        <dbReference type="EMBL" id="QDS93516.1"/>
    </source>
</evidence>
<dbReference type="Gene3D" id="3.40.50.300">
    <property type="entry name" value="P-loop containing nucleotide triphosphate hydrolases"/>
    <property type="match status" value="1"/>
</dbReference>
<dbReference type="SUPFAM" id="SSF46689">
    <property type="entry name" value="Homeodomain-like"/>
    <property type="match status" value="1"/>
</dbReference>
<dbReference type="InterPro" id="IPR058031">
    <property type="entry name" value="AAA_lid_NorR"/>
</dbReference>